<dbReference type="PANTHER" id="PTHR46623:SF6">
    <property type="entry name" value="ALPHA_BETA-HYDROLASES SUPERFAMILY PROTEIN"/>
    <property type="match status" value="1"/>
</dbReference>
<dbReference type="InterPro" id="IPR051049">
    <property type="entry name" value="Dienelactone_hydrolase-like"/>
</dbReference>
<gene>
    <name evidence="2" type="ORF">FL583_25210</name>
</gene>
<dbReference type="EMBL" id="VIRS01000019">
    <property type="protein sequence ID" value="TQS42240.1"/>
    <property type="molecule type" value="Genomic_DNA"/>
</dbReference>
<dbReference type="PANTHER" id="PTHR46623">
    <property type="entry name" value="CARBOXYMETHYLENEBUTENOLIDASE-RELATED"/>
    <property type="match status" value="1"/>
</dbReference>
<evidence type="ECO:0000259" key="1">
    <source>
        <dbReference type="Pfam" id="PF01738"/>
    </source>
</evidence>
<dbReference type="InterPro" id="IPR029058">
    <property type="entry name" value="AB_hydrolase_fold"/>
</dbReference>
<dbReference type="RefSeq" id="WP_142707297.1">
    <property type="nucleotide sequence ID" value="NZ_VIRS01000019.1"/>
</dbReference>
<dbReference type="InParanoid" id="A0A545ALU5"/>
<evidence type="ECO:0000313" key="3">
    <source>
        <dbReference type="Proteomes" id="UP000317982"/>
    </source>
</evidence>
<dbReference type="Gene3D" id="3.40.50.1820">
    <property type="entry name" value="alpha/beta hydrolase"/>
    <property type="match status" value="1"/>
</dbReference>
<proteinExistence type="predicted"/>
<feature type="domain" description="Dienelactone hydrolase" evidence="1">
    <location>
        <begin position="4"/>
        <end position="199"/>
    </location>
</feature>
<reference evidence="2 3" key="1">
    <citation type="submission" date="2019-07" db="EMBL/GenBank/DDBJ databases">
        <title>Cryptosporangium phraense sp. nov., isolated from plant litter.</title>
        <authorList>
            <person name="Suriyachadkun C."/>
        </authorList>
    </citation>
    <scope>NUCLEOTIDE SEQUENCE [LARGE SCALE GENOMIC DNA]</scope>
    <source>
        <strain evidence="2 3">A-T 5661</strain>
    </source>
</reference>
<dbReference type="Pfam" id="PF01738">
    <property type="entry name" value="DLH"/>
    <property type="match status" value="1"/>
</dbReference>
<evidence type="ECO:0000313" key="2">
    <source>
        <dbReference type="EMBL" id="TQS42240.1"/>
    </source>
</evidence>
<keyword evidence="3" id="KW-1185">Reference proteome</keyword>
<dbReference type="InterPro" id="IPR002925">
    <property type="entry name" value="Dienelactn_hydro"/>
</dbReference>
<name>A0A545ALU5_9ACTN</name>
<comment type="caution">
    <text evidence="2">The sequence shown here is derived from an EMBL/GenBank/DDBJ whole genome shotgun (WGS) entry which is preliminary data.</text>
</comment>
<dbReference type="GO" id="GO:0016787">
    <property type="term" value="F:hydrolase activity"/>
    <property type="evidence" value="ECO:0007669"/>
    <property type="project" value="InterPro"/>
</dbReference>
<accession>A0A545ALU5</accession>
<dbReference type="Proteomes" id="UP000317982">
    <property type="component" value="Unassembled WGS sequence"/>
</dbReference>
<organism evidence="2 3">
    <name type="scientific">Cryptosporangium phraense</name>
    <dbReference type="NCBI Taxonomy" id="2593070"/>
    <lineage>
        <taxon>Bacteria</taxon>
        <taxon>Bacillati</taxon>
        <taxon>Actinomycetota</taxon>
        <taxon>Actinomycetes</taxon>
        <taxon>Cryptosporangiales</taxon>
        <taxon>Cryptosporangiaceae</taxon>
        <taxon>Cryptosporangium</taxon>
    </lineage>
</organism>
<dbReference type="AlphaFoldDB" id="A0A545ALU5"/>
<protein>
    <recommendedName>
        <fullName evidence="1">Dienelactone hydrolase domain-containing protein</fullName>
    </recommendedName>
</protein>
<dbReference type="OrthoDB" id="5902829at2"/>
<dbReference type="SUPFAM" id="SSF53474">
    <property type="entry name" value="alpha/beta-Hydrolases"/>
    <property type="match status" value="1"/>
</dbReference>
<sequence>MTTTGVIIGFEMFGVTGYVRRVADRIAALGHEVVIPDFYRRFGDDIALPATPEGRERGLELLGRLDRPAILDDTAAAIDTLTSRGATRIAAFGMSAGGHLLYYAATQLPLDLLIALYPGWLTGGPFPFAGPEPTVSLPLRAKRALVFTGADDHLVDPETLPVETIVYPDTPHGYFCDERDSYRPGPAEDTWARVTDEFAGMSSAVHTCEGS</sequence>